<name>A0A6A6UMJ0_9PEZI</name>
<reference evidence="3" key="1">
    <citation type="journal article" date="2020" name="Stud. Mycol.">
        <title>101 Dothideomycetes genomes: a test case for predicting lifestyles and emergence of pathogens.</title>
        <authorList>
            <person name="Haridas S."/>
            <person name="Albert R."/>
            <person name="Binder M."/>
            <person name="Bloem J."/>
            <person name="Labutti K."/>
            <person name="Salamov A."/>
            <person name="Andreopoulos B."/>
            <person name="Baker S."/>
            <person name="Barry K."/>
            <person name="Bills G."/>
            <person name="Bluhm B."/>
            <person name="Cannon C."/>
            <person name="Castanera R."/>
            <person name="Culley D."/>
            <person name="Daum C."/>
            <person name="Ezra D."/>
            <person name="Gonzalez J."/>
            <person name="Henrissat B."/>
            <person name="Kuo A."/>
            <person name="Liang C."/>
            <person name="Lipzen A."/>
            <person name="Lutzoni F."/>
            <person name="Magnuson J."/>
            <person name="Mondo S."/>
            <person name="Nolan M."/>
            <person name="Ohm R."/>
            <person name="Pangilinan J."/>
            <person name="Park H.-J."/>
            <person name="Ramirez L."/>
            <person name="Alfaro M."/>
            <person name="Sun H."/>
            <person name="Tritt A."/>
            <person name="Yoshinaga Y."/>
            <person name="Zwiers L.-H."/>
            <person name="Turgeon B."/>
            <person name="Goodwin S."/>
            <person name="Spatafora J."/>
            <person name="Crous P."/>
            <person name="Grigoriev I."/>
        </authorList>
    </citation>
    <scope>NUCLEOTIDE SEQUENCE</scope>
    <source>
        <strain evidence="3">CBS 115976</strain>
    </source>
</reference>
<evidence type="ECO:0000313" key="3">
    <source>
        <dbReference type="EMBL" id="KAF2673010.1"/>
    </source>
</evidence>
<dbReference type="SUPFAM" id="SSF52799">
    <property type="entry name" value="(Phosphotyrosine protein) phosphatases II"/>
    <property type="match status" value="1"/>
</dbReference>
<dbReference type="Proteomes" id="UP000799302">
    <property type="component" value="Unassembled WGS sequence"/>
</dbReference>
<dbReference type="AlphaFoldDB" id="A0A6A6UMJ0"/>
<dbReference type="InterPro" id="IPR000387">
    <property type="entry name" value="Tyr_Pase_dom"/>
</dbReference>
<sequence>MSFSRPGALPTASGSELPPPFITVPSLGNLRDVGGLQSSTPSPSATAQSIRSKILYRAADPSNVPLEGLSKLHNELRIRTIFDLRSAPEISNAGGVSDWEGRIAQFNSAHGGPSNAVTRYWTPVFRAEDYGPESVALRFRDYGHSDVTVGFVKAYEAILESGAPNYGIIIKHLARDGENSENEGTLVHCTAGKDRTGVLVAVILAICGVPDEVIAEEYQLTELGLSERRPALIARLVSTGAFGEGKEAAEAAERMTGARKEAMLATLRLIEQKYGGPEQYAIKECRLTDDILTSLRKRMLFTGPAGSTGGQAVL</sequence>
<dbReference type="PANTHER" id="PTHR31126">
    <property type="entry name" value="TYROSINE-PROTEIN PHOSPHATASE"/>
    <property type="match status" value="1"/>
</dbReference>
<organism evidence="3 4">
    <name type="scientific">Microthyrium microscopicum</name>
    <dbReference type="NCBI Taxonomy" id="703497"/>
    <lineage>
        <taxon>Eukaryota</taxon>
        <taxon>Fungi</taxon>
        <taxon>Dikarya</taxon>
        <taxon>Ascomycota</taxon>
        <taxon>Pezizomycotina</taxon>
        <taxon>Dothideomycetes</taxon>
        <taxon>Dothideomycetes incertae sedis</taxon>
        <taxon>Microthyriales</taxon>
        <taxon>Microthyriaceae</taxon>
        <taxon>Microthyrium</taxon>
    </lineage>
</organism>
<dbReference type="PROSITE" id="PS50056">
    <property type="entry name" value="TYR_PHOSPHATASE_2"/>
    <property type="match status" value="1"/>
</dbReference>
<dbReference type="EMBL" id="MU004231">
    <property type="protein sequence ID" value="KAF2673010.1"/>
    <property type="molecule type" value="Genomic_DNA"/>
</dbReference>
<dbReference type="PROSITE" id="PS00383">
    <property type="entry name" value="TYR_PHOSPHATASE_1"/>
    <property type="match status" value="1"/>
</dbReference>
<evidence type="ECO:0000313" key="4">
    <source>
        <dbReference type="Proteomes" id="UP000799302"/>
    </source>
</evidence>
<evidence type="ECO:0000256" key="1">
    <source>
        <dbReference type="SAM" id="MobiDB-lite"/>
    </source>
</evidence>
<feature type="region of interest" description="Disordered" evidence="1">
    <location>
        <begin position="1"/>
        <end position="20"/>
    </location>
</feature>
<accession>A0A6A6UMJ0</accession>
<dbReference type="GO" id="GO:0004721">
    <property type="term" value="F:phosphoprotein phosphatase activity"/>
    <property type="evidence" value="ECO:0007669"/>
    <property type="project" value="InterPro"/>
</dbReference>
<dbReference type="Gene3D" id="3.90.190.10">
    <property type="entry name" value="Protein tyrosine phosphatase superfamily"/>
    <property type="match status" value="1"/>
</dbReference>
<dbReference type="OrthoDB" id="449382at2759"/>
<protein>
    <recommendedName>
        <fullName evidence="2">Tyrosine specific protein phosphatases domain-containing protein</fullName>
    </recommendedName>
</protein>
<dbReference type="InterPro" id="IPR029021">
    <property type="entry name" value="Prot-tyrosine_phosphatase-like"/>
</dbReference>
<gene>
    <name evidence="3" type="ORF">BT63DRAFT_143598</name>
</gene>
<proteinExistence type="predicted"/>
<dbReference type="InterPro" id="IPR026893">
    <property type="entry name" value="Tyr/Ser_Pase_IphP-type"/>
</dbReference>
<dbReference type="InterPro" id="IPR016130">
    <property type="entry name" value="Tyr_Pase_AS"/>
</dbReference>
<feature type="domain" description="Tyrosine specific protein phosphatases" evidence="2">
    <location>
        <begin position="149"/>
        <end position="204"/>
    </location>
</feature>
<evidence type="ECO:0000259" key="2">
    <source>
        <dbReference type="PROSITE" id="PS50056"/>
    </source>
</evidence>
<dbReference type="Pfam" id="PF13350">
    <property type="entry name" value="Y_phosphatase3"/>
    <property type="match status" value="1"/>
</dbReference>
<dbReference type="PANTHER" id="PTHR31126:SF1">
    <property type="entry name" value="TYROSINE SPECIFIC PROTEIN PHOSPHATASES DOMAIN-CONTAINING PROTEIN"/>
    <property type="match status" value="1"/>
</dbReference>
<keyword evidence="4" id="KW-1185">Reference proteome</keyword>